<dbReference type="KEGG" id="scm:SCHCO_02660832"/>
<dbReference type="InterPro" id="IPR043145">
    <property type="entry name" value="Znf_ZZ_sf"/>
</dbReference>
<keyword evidence="7" id="KW-1185">Reference proteome</keyword>
<evidence type="ECO:0000313" key="6">
    <source>
        <dbReference type="EMBL" id="EFJ01377.1"/>
    </source>
</evidence>
<protein>
    <recommendedName>
        <fullName evidence="8">ZZ-type domain-containing protein</fullName>
    </recommendedName>
</protein>
<dbReference type="InParanoid" id="D8PU34"/>
<feature type="non-terminal residue" evidence="6">
    <location>
        <position position="1027"/>
    </location>
</feature>
<evidence type="ECO:0000256" key="4">
    <source>
        <dbReference type="SAM" id="Coils"/>
    </source>
</evidence>
<dbReference type="GO" id="GO:0008270">
    <property type="term" value="F:zinc ion binding"/>
    <property type="evidence" value="ECO:0007669"/>
    <property type="project" value="UniProtKB-KW"/>
</dbReference>
<dbReference type="STRING" id="578458.D8PU34"/>
<dbReference type="OrthoDB" id="2122982at2759"/>
<feature type="compositionally biased region" description="Basic residues" evidence="5">
    <location>
        <begin position="1"/>
        <end position="16"/>
    </location>
</feature>
<organism evidence="7">
    <name type="scientific">Schizophyllum commune (strain H4-8 / FGSC 9210)</name>
    <name type="common">Split gill fungus</name>
    <dbReference type="NCBI Taxonomy" id="578458"/>
    <lineage>
        <taxon>Eukaryota</taxon>
        <taxon>Fungi</taxon>
        <taxon>Dikarya</taxon>
        <taxon>Basidiomycota</taxon>
        <taxon>Agaricomycotina</taxon>
        <taxon>Agaricomycetes</taxon>
        <taxon>Agaricomycetidae</taxon>
        <taxon>Agaricales</taxon>
        <taxon>Schizophyllaceae</taxon>
        <taxon>Schizophyllum</taxon>
    </lineage>
</organism>
<keyword evidence="2" id="KW-0863">Zinc-finger</keyword>
<keyword evidence="1" id="KW-0479">Metal-binding</keyword>
<evidence type="ECO:0000256" key="5">
    <source>
        <dbReference type="SAM" id="MobiDB-lite"/>
    </source>
</evidence>
<evidence type="ECO:0000256" key="1">
    <source>
        <dbReference type="ARBA" id="ARBA00022723"/>
    </source>
</evidence>
<evidence type="ECO:0008006" key="8">
    <source>
        <dbReference type="Google" id="ProtNLM"/>
    </source>
</evidence>
<keyword evidence="4" id="KW-0175">Coiled coil</keyword>
<evidence type="ECO:0000256" key="3">
    <source>
        <dbReference type="ARBA" id="ARBA00022833"/>
    </source>
</evidence>
<feature type="coiled-coil region" evidence="4">
    <location>
        <begin position="364"/>
        <end position="391"/>
    </location>
</feature>
<dbReference type="SUPFAM" id="SSF57850">
    <property type="entry name" value="RING/U-box"/>
    <property type="match status" value="1"/>
</dbReference>
<feature type="compositionally biased region" description="Polar residues" evidence="5">
    <location>
        <begin position="23"/>
        <end position="45"/>
    </location>
</feature>
<dbReference type="eggNOG" id="ENOG502SXFA">
    <property type="taxonomic scope" value="Eukaryota"/>
</dbReference>
<proteinExistence type="predicted"/>
<dbReference type="VEuPathDB" id="FungiDB:SCHCODRAFT_02660832"/>
<sequence length="1027" mass="117700">MPHVHLPFHHHHHHHKDSACQHESANTADPATRSSQEISSEDGQSVYSAFKNKRSSWHSMYHKFSFHRTEDCPKGVHAISRESCEKWLTTQLEGKIADGPLPIATQSQEGKQQKSIEDIASHFRGRIYHFTDDARVLLKALDIVAKIHPYIDLALLAFKGVIELELKRQENNQKVLTLCISMMDMLAVLDHLNGVSPSQELQDAEESGIRGKLASLLQDISRDITECGNACDAYVKKRMIVRILKSYFYEQTLAEFAERFEMRRRQLSLLLDVKNSEDLDRTRGAIYESTQMMRELLVRLDTTRELEARAFIKHHGGAGHCEKDEDALESLLHMEGDMIIMVGSKTERRMTLSSLKMELCGDLEKGLKENMEQYEWKLTKAKDEIVKALQNIEDSIIQESANVVAKLREGPHERIDDMEIKTLWQEMHWRNSVKSQYFTLALRDHLIERLHGVYGGRRIHPVRGNTVIPDPYDEGSSSLHTWGQAHATDGAAFAASESAKNKNTIRSDEQWAIDALTMLTVQPITEALDDDGTGYVSTWEVNAFTSSRPDDWSLMRWLIYWGEGHRLAILLSSPPVDIVIGWYSSLLHYRTKILRTMQKMHELLDDLHPVNRETVDFYLNRAAFRRIELLMRGLDVSRPCARSRVLAQVQEFTAMEERRLEERLEEVHFEIDDHITLDMVKGDGRIERYIYPLLYLILRRHLRFIKLGGKYELSAQELVPAMESLRQVMKAAEERALTLSAVFRHSREQGQARLNTYAFGMFQHIASQGEHGDSRPEDNLLQFYYEGTYDDALNNEQCDAFASELGLKRVVADAGVLPPTKHHNAVCDACDCSISGERYACLQCVEAGLRTQIDLCHECITQTPTFGYLVHKSSHTLVRIPFHLHDKDKKLVYDMARKALEHVRRDVESEFEMSSKWLGRSYRAHGKSSKESHVCQSASCRHTITSPFWFCASCYANRPQKGVFACKETCITSHAGDHPNHIWILVKEEALRGEPSFLELQFKALEQNLGDRIKLLEQKLSDALTPN</sequence>
<dbReference type="GeneID" id="9586887"/>
<name>D8PU34_SCHCM</name>
<dbReference type="EMBL" id="GL377303">
    <property type="protein sequence ID" value="EFJ01377.1"/>
    <property type="molecule type" value="Genomic_DNA"/>
</dbReference>
<dbReference type="AlphaFoldDB" id="D8PU34"/>
<evidence type="ECO:0000256" key="2">
    <source>
        <dbReference type="ARBA" id="ARBA00022771"/>
    </source>
</evidence>
<evidence type="ECO:0000313" key="7">
    <source>
        <dbReference type="Proteomes" id="UP000007431"/>
    </source>
</evidence>
<gene>
    <name evidence="6" type="ORF">SCHCODRAFT_106188</name>
</gene>
<reference evidence="6 7" key="1">
    <citation type="journal article" date="2010" name="Nat. Biotechnol.">
        <title>Genome sequence of the model mushroom Schizophyllum commune.</title>
        <authorList>
            <person name="Ohm R.A."/>
            <person name="de Jong J.F."/>
            <person name="Lugones L.G."/>
            <person name="Aerts A."/>
            <person name="Kothe E."/>
            <person name="Stajich J.E."/>
            <person name="de Vries R.P."/>
            <person name="Record E."/>
            <person name="Levasseur A."/>
            <person name="Baker S.E."/>
            <person name="Bartholomew K.A."/>
            <person name="Coutinho P.M."/>
            <person name="Erdmann S."/>
            <person name="Fowler T.J."/>
            <person name="Gathman A.C."/>
            <person name="Lombard V."/>
            <person name="Henrissat B."/>
            <person name="Knabe N."/>
            <person name="Kuees U."/>
            <person name="Lilly W.W."/>
            <person name="Lindquist E."/>
            <person name="Lucas S."/>
            <person name="Magnuson J.K."/>
            <person name="Piumi F."/>
            <person name="Raudaskoski M."/>
            <person name="Salamov A."/>
            <person name="Schmutz J."/>
            <person name="Schwarze F.W.M.R."/>
            <person name="vanKuyk P.A."/>
            <person name="Horton J.S."/>
            <person name="Grigoriev I.V."/>
            <person name="Woesten H.A.B."/>
        </authorList>
    </citation>
    <scope>NUCLEOTIDE SEQUENCE [LARGE SCALE GENOMIC DNA]</scope>
    <source>
        <strain evidence="7">H4-8 / FGSC 9210</strain>
    </source>
</reference>
<keyword evidence="3" id="KW-0862">Zinc</keyword>
<dbReference type="RefSeq" id="XP_003036279.1">
    <property type="nucleotide sequence ID" value="XM_003036233.1"/>
</dbReference>
<accession>D8PU34</accession>
<dbReference type="OMA" id="EIWKEMH"/>
<dbReference type="Gene3D" id="3.30.60.90">
    <property type="match status" value="1"/>
</dbReference>
<dbReference type="Proteomes" id="UP000007431">
    <property type="component" value="Unassembled WGS sequence"/>
</dbReference>
<dbReference type="HOGENOM" id="CLU_004050_1_0_1"/>
<feature type="region of interest" description="Disordered" evidence="5">
    <location>
        <begin position="1"/>
        <end position="45"/>
    </location>
</feature>